<dbReference type="OMA" id="LKPRGFE"/>
<evidence type="ECO:0000313" key="5">
    <source>
        <dbReference type="Proteomes" id="UP000218811"/>
    </source>
</evidence>
<feature type="domain" description="BRCT" evidence="3">
    <location>
        <begin position="146"/>
        <end position="246"/>
    </location>
</feature>
<dbReference type="CDD" id="cd17731">
    <property type="entry name" value="BRCT_TopBP1_rpt2_like"/>
    <property type="match status" value="1"/>
</dbReference>
<dbReference type="OrthoDB" id="251770at2759"/>
<dbReference type="Gene3D" id="3.40.50.10190">
    <property type="entry name" value="BRCT domain"/>
    <property type="match status" value="4"/>
</dbReference>
<feature type="region of interest" description="Disordered" evidence="2">
    <location>
        <begin position="243"/>
        <end position="284"/>
    </location>
</feature>
<dbReference type="GO" id="GO:0006270">
    <property type="term" value="P:DNA replication initiation"/>
    <property type="evidence" value="ECO:0007669"/>
    <property type="project" value="TreeGrafter"/>
</dbReference>
<dbReference type="GO" id="GO:0007095">
    <property type="term" value="P:mitotic G2 DNA damage checkpoint signaling"/>
    <property type="evidence" value="ECO:0007669"/>
    <property type="project" value="TreeGrafter"/>
</dbReference>
<accession>A0A2H3JRQ7</accession>
<dbReference type="EMBL" id="KB468124">
    <property type="protein sequence ID" value="PCH42583.1"/>
    <property type="molecule type" value="Genomic_DNA"/>
</dbReference>
<feature type="compositionally biased region" description="Basic and acidic residues" evidence="2">
    <location>
        <begin position="873"/>
        <end position="885"/>
    </location>
</feature>
<sequence>MAHRRTNKSSKVPNVKLRPAAPRRNRPAEPDASVWERAWDHGSEGDMSLASVVDLCPRPFRRVVLCATGVDDKTTLFKQAIELGAQPYNDLTDKVTHLIAAEPGSAKYKCALENRIPIMHPSWITESHTIWLRGDDVDLHESIEQHRLPIFSGVIMCLSGFEDLTTRTEMNKLLTENGGTYLKNLERPVRVTHLICASNCGKITDKMRYAEKFNQTGEADIQIVWEEWFWDCIAYGGRFDEEGYKTSRPPPQRKSPPDASQMPSRSPSPAEEAARPEQPTNNDDLLASAANDEEEVASARRVPAEMLQIWGSLLKPRGFDISGGKLVRSPSKSHKTTDGGKSVREPSPVRSKAERFASQRPGGASAIPASVLSTFRRAHSFAPVGRNAPASRQPFRRVPLVAPTPLFLGHPTTPTEDRDGVPPVPSTQPVPGQKDRADGSRAGAPSSSSTVFAGLTFRAVGEAKGPRVKMAVEECGGRLVSDEYDGEVDFILVRLISGSNFYRQAVEEERHKYRTECWLERCVFEERICAPEEHATFVPLGIELPIPGSEFVTLSHSGLDQSEACWAQRLARAMGLNVAPNFSRRSTHLLCPSGTGVKAEKAREWGIPVVDMDWLRRIARSGVIPSEHDPEIVAPVEVVPITAAGTSGDKPHSDHKGKGKEKATGSTMLDITNDATVSGQAKDKLHILAIHDKPCHELLSKIVTDCDAFGRPDGLLGDVHSEKDMPIPSSPASAVPTEVSPCQERVKAYPGRLLVADSRGPSIADIGREMKERIPSSASPSPIKLLGVSSTPVSPAISDPASAPNLQRSLSLLGKRPSTEDNSADARTRSGKRRRPPSKTDSFSSSVQTSEDPEVLPVYIRPDKSIPKKPKAKAKEQTEGTKTGENEGVFYSDPGQQVERKRLMQLLETEPRSTASQSTNDAGRGSKRAVRKGARSSSRNERTPGF</sequence>
<feature type="region of interest" description="Disordered" evidence="2">
    <location>
        <begin position="772"/>
        <end position="946"/>
    </location>
</feature>
<feature type="region of interest" description="Disordered" evidence="2">
    <location>
        <begin position="322"/>
        <end position="365"/>
    </location>
</feature>
<dbReference type="PROSITE" id="PS50172">
    <property type="entry name" value="BRCT"/>
    <property type="match status" value="4"/>
</dbReference>
<dbReference type="PANTHER" id="PTHR13561">
    <property type="entry name" value="DNA REPLICATION REGULATOR DPB11-RELATED"/>
    <property type="match status" value="1"/>
</dbReference>
<reference evidence="4 5" key="1">
    <citation type="journal article" date="2012" name="Science">
        <title>The Paleozoic origin of enzymatic lignin decomposition reconstructed from 31 fungal genomes.</title>
        <authorList>
            <person name="Floudas D."/>
            <person name="Binder M."/>
            <person name="Riley R."/>
            <person name="Barry K."/>
            <person name="Blanchette R.A."/>
            <person name="Henrissat B."/>
            <person name="Martinez A.T."/>
            <person name="Otillar R."/>
            <person name="Spatafora J.W."/>
            <person name="Yadav J.S."/>
            <person name="Aerts A."/>
            <person name="Benoit I."/>
            <person name="Boyd A."/>
            <person name="Carlson A."/>
            <person name="Copeland A."/>
            <person name="Coutinho P.M."/>
            <person name="de Vries R.P."/>
            <person name="Ferreira P."/>
            <person name="Findley K."/>
            <person name="Foster B."/>
            <person name="Gaskell J."/>
            <person name="Glotzer D."/>
            <person name="Gorecki P."/>
            <person name="Heitman J."/>
            <person name="Hesse C."/>
            <person name="Hori C."/>
            <person name="Igarashi K."/>
            <person name="Jurgens J.A."/>
            <person name="Kallen N."/>
            <person name="Kersten P."/>
            <person name="Kohler A."/>
            <person name="Kuees U."/>
            <person name="Kumar T.K.A."/>
            <person name="Kuo A."/>
            <person name="LaButti K."/>
            <person name="Larrondo L.F."/>
            <person name="Lindquist E."/>
            <person name="Ling A."/>
            <person name="Lombard V."/>
            <person name="Lucas S."/>
            <person name="Lundell T."/>
            <person name="Martin R."/>
            <person name="McLaughlin D.J."/>
            <person name="Morgenstern I."/>
            <person name="Morin E."/>
            <person name="Murat C."/>
            <person name="Nagy L.G."/>
            <person name="Nolan M."/>
            <person name="Ohm R.A."/>
            <person name="Patyshakuliyeva A."/>
            <person name="Rokas A."/>
            <person name="Ruiz-Duenas F.J."/>
            <person name="Sabat G."/>
            <person name="Salamov A."/>
            <person name="Samejima M."/>
            <person name="Schmutz J."/>
            <person name="Slot J.C."/>
            <person name="St John F."/>
            <person name="Stenlid J."/>
            <person name="Sun H."/>
            <person name="Sun S."/>
            <person name="Syed K."/>
            <person name="Tsang A."/>
            <person name="Wiebenga A."/>
            <person name="Young D."/>
            <person name="Pisabarro A."/>
            <person name="Eastwood D.C."/>
            <person name="Martin F."/>
            <person name="Cullen D."/>
            <person name="Grigoriev I.V."/>
            <person name="Hibbett D.S."/>
        </authorList>
    </citation>
    <scope>NUCLEOTIDE SEQUENCE [LARGE SCALE GENOMIC DNA]</scope>
    <source>
        <strain evidence="4 5">MD-104</strain>
    </source>
</reference>
<name>A0A2H3JRQ7_WOLCO</name>
<feature type="domain" description="BRCT" evidence="3">
    <location>
        <begin position="55"/>
        <end position="127"/>
    </location>
</feature>
<dbReference type="SUPFAM" id="SSF52113">
    <property type="entry name" value="BRCT domain"/>
    <property type="match status" value="3"/>
</dbReference>
<dbReference type="InterPro" id="IPR001357">
    <property type="entry name" value="BRCT_dom"/>
</dbReference>
<dbReference type="InterPro" id="IPR059215">
    <property type="entry name" value="BRCT2_TopBP1-like"/>
</dbReference>
<proteinExistence type="predicted"/>
<dbReference type="CDD" id="cd00027">
    <property type="entry name" value="BRCT"/>
    <property type="match status" value="1"/>
</dbReference>
<feature type="compositionally biased region" description="Basic residues" evidence="2">
    <location>
        <begin position="925"/>
        <end position="934"/>
    </location>
</feature>
<dbReference type="PANTHER" id="PTHR13561:SF20">
    <property type="entry name" value="DNA TOPOISOMERASE 2-BINDING PROTEIN 1"/>
    <property type="match status" value="1"/>
</dbReference>
<evidence type="ECO:0000259" key="3">
    <source>
        <dbReference type="PROSITE" id="PS50172"/>
    </source>
</evidence>
<feature type="domain" description="BRCT" evidence="3">
    <location>
        <begin position="447"/>
        <end position="536"/>
    </location>
</feature>
<dbReference type="STRING" id="742152.A0A2H3JRQ7"/>
<keyword evidence="5" id="KW-1185">Reference proteome</keyword>
<dbReference type="AlphaFoldDB" id="A0A2H3JRQ7"/>
<feature type="compositionally biased region" description="Basic and acidic residues" evidence="2">
    <location>
        <begin position="649"/>
        <end position="663"/>
    </location>
</feature>
<evidence type="ECO:0000256" key="1">
    <source>
        <dbReference type="ARBA" id="ARBA00022737"/>
    </source>
</evidence>
<evidence type="ECO:0000256" key="2">
    <source>
        <dbReference type="SAM" id="MobiDB-lite"/>
    </source>
</evidence>
<dbReference type="InterPro" id="IPR036420">
    <property type="entry name" value="BRCT_dom_sf"/>
</dbReference>
<gene>
    <name evidence="4" type="ORF">WOLCODRAFT_137970</name>
</gene>
<feature type="compositionally biased region" description="Basic and acidic residues" evidence="2">
    <location>
        <begin position="335"/>
        <end position="344"/>
    </location>
</feature>
<feature type="compositionally biased region" description="Polar residues" evidence="2">
    <location>
        <begin position="912"/>
        <end position="921"/>
    </location>
</feature>
<feature type="region of interest" description="Disordered" evidence="2">
    <location>
        <begin position="1"/>
        <end position="32"/>
    </location>
</feature>
<evidence type="ECO:0000313" key="4">
    <source>
        <dbReference type="EMBL" id="PCH42583.1"/>
    </source>
</evidence>
<feature type="compositionally biased region" description="Polar residues" evidence="2">
    <location>
        <begin position="839"/>
        <end position="850"/>
    </location>
</feature>
<protein>
    <recommendedName>
        <fullName evidence="3">BRCT domain-containing protein</fullName>
    </recommendedName>
</protein>
<organism evidence="4 5">
    <name type="scientific">Wolfiporia cocos (strain MD-104)</name>
    <name type="common">Brown rot fungus</name>
    <dbReference type="NCBI Taxonomy" id="742152"/>
    <lineage>
        <taxon>Eukaryota</taxon>
        <taxon>Fungi</taxon>
        <taxon>Dikarya</taxon>
        <taxon>Basidiomycota</taxon>
        <taxon>Agaricomycotina</taxon>
        <taxon>Agaricomycetes</taxon>
        <taxon>Polyporales</taxon>
        <taxon>Phaeolaceae</taxon>
        <taxon>Wolfiporia</taxon>
    </lineage>
</organism>
<keyword evidence="1" id="KW-0677">Repeat</keyword>
<feature type="region of interest" description="Disordered" evidence="2">
    <location>
        <begin position="407"/>
        <end position="447"/>
    </location>
</feature>
<feature type="domain" description="BRCT" evidence="3">
    <location>
        <begin position="568"/>
        <end position="615"/>
    </location>
</feature>
<dbReference type="GO" id="GO:0033314">
    <property type="term" value="P:mitotic DNA replication checkpoint signaling"/>
    <property type="evidence" value="ECO:0007669"/>
    <property type="project" value="TreeGrafter"/>
</dbReference>
<dbReference type="Proteomes" id="UP000218811">
    <property type="component" value="Unassembled WGS sequence"/>
</dbReference>
<dbReference type="Pfam" id="PF12738">
    <property type="entry name" value="PTCB-BRCT"/>
    <property type="match status" value="2"/>
</dbReference>
<dbReference type="SMART" id="SM00292">
    <property type="entry name" value="BRCT"/>
    <property type="match status" value="3"/>
</dbReference>
<dbReference type="Pfam" id="PF00533">
    <property type="entry name" value="BRCT"/>
    <property type="match status" value="1"/>
</dbReference>
<feature type="region of interest" description="Disordered" evidence="2">
    <location>
        <begin position="643"/>
        <end position="664"/>
    </location>
</feature>